<dbReference type="InterPro" id="IPR000515">
    <property type="entry name" value="MetI-like"/>
</dbReference>
<dbReference type="EMBL" id="RQXX01000003">
    <property type="protein sequence ID" value="RVV97708.1"/>
    <property type="molecule type" value="Genomic_DNA"/>
</dbReference>
<dbReference type="AlphaFoldDB" id="A0A438AG85"/>
<keyword evidence="5 8" id="KW-0812">Transmembrane</keyword>
<dbReference type="PANTHER" id="PTHR43357">
    <property type="entry name" value="INNER MEMBRANE ABC TRANSPORTER PERMEASE PROTEIN YDCV"/>
    <property type="match status" value="1"/>
</dbReference>
<keyword evidence="3" id="KW-1003">Cell membrane</keyword>
<dbReference type="PROSITE" id="PS50928">
    <property type="entry name" value="ABC_TM1"/>
    <property type="match status" value="1"/>
</dbReference>
<evidence type="ECO:0000256" key="6">
    <source>
        <dbReference type="ARBA" id="ARBA00022989"/>
    </source>
</evidence>
<gene>
    <name evidence="10" type="ORF">EKE94_09400</name>
</gene>
<dbReference type="Pfam" id="PF00528">
    <property type="entry name" value="BPD_transp_1"/>
    <property type="match status" value="1"/>
</dbReference>
<organism evidence="10 11">
    <name type="scientific">Mesobaculum littorinae</name>
    <dbReference type="NCBI Taxonomy" id="2486419"/>
    <lineage>
        <taxon>Bacteria</taxon>
        <taxon>Pseudomonadati</taxon>
        <taxon>Pseudomonadota</taxon>
        <taxon>Alphaproteobacteria</taxon>
        <taxon>Rhodobacterales</taxon>
        <taxon>Roseobacteraceae</taxon>
        <taxon>Mesobaculum</taxon>
    </lineage>
</organism>
<comment type="subcellular location">
    <subcellularLocation>
        <location evidence="1">Cell inner membrane</location>
        <topology evidence="1">Multi-pass membrane protein</topology>
    </subcellularLocation>
    <subcellularLocation>
        <location evidence="8">Cell membrane</location>
        <topology evidence="8">Multi-pass membrane protein</topology>
    </subcellularLocation>
</comment>
<evidence type="ECO:0000256" key="1">
    <source>
        <dbReference type="ARBA" id="ARBA00004429"/>
    </source>
</evidence>
<evidence type="ECO:0000256" key="7">
    <source>
        <dbReference type="ARBA" id="ARBA00023136"/>
    </source>
</evidence>
<keyword evidence="4" id="KW-0997">Cell inner membrane</keyword>
<dbReference type="CDD" id="cd06261">
    <property type="entry name" value="TM_PBP2"/>
    <property type="match status" value="1"/>
</dbReference>
<keyword evidence="2 8" id="KW-0813">Transport</keyword>
<evidence type="ECO:0000256" key="2">
    <source>
        <dbReference type="ARBA" id="ARBA00022448"/>
    </source>
</evidence>
<evidence type="ECO:0000313" key="11">
    <source>
        <dbReference type="Proteomes" id="UP000285908"/>
    </source>
</evidence>
<dbReference type="RefSeq" id="WP_127906373.1">
    <property type="nucleotide sequence ID" value="NZ_RQXX01000003.1"/>
</dbReference>
<name>A0A438AG85_9RHOB</name>
<dbReference type="Gene3D" id="1.10.3720.10">
    <property type="entry name" value="MetI-like"/>
    <property type="match status" value="1"/>
</dbReference>
<dbReference type="OrthoDB" id="9815533at2"/>
<feature type="transmembrane region" description="Helical" evidence="8">
    <location>
        <begin position="184"/>
        <end position="207"/>
    </location>
</feature>
<feature type="transmembrane region" description="Helical" evidence="8">
    <location>
        <begin position="59"/>
        <end position="85"/>
    </location>
</feature>
<evidence type="ECO:0000256" key="4">
    <source>
        <dbReference type="ARBA" id="ARBA00022519"/>
    </source>
</evidence>
<keyword evidence="11" id="KW-1185">Reference proteome</keyword>
<keyword evidence="7 8" id="KW-0472">Membrane</keyword>
<feature type="transmembrane region" description="Helical" evidence="8">
    <location>
        <begin position="227"/>
        <end position="247"/>
    </location>
</feature>
<sequence length="257" mass="27235">MKLAGHLFLAAVMLFLIGPFVIICFAGLSAGESLAFPPEGLSLRWVIRVFEIESFRSSFALSLALGIGATLFALILGIPAAYALARYDVPGGEAIRNVLTAPIIVPGIIVGLALLRHLVIPSGLGVRLALFLAHSALLIPYAVRVVSASLENLRPDIEEAAILLGTSRIGAFLRVTLPNIRNGIMAAFIIGFITSFNEVPASLFLTGPGVATLPVDMLLYMEFNFDPSIAALSGLLALMSLTVVLVAERLLGLSHYV</sequence>
<evidence type="ECO:0000256" key="5">
    <source>
        <dbReference type="ARBA" id="ARBA00022692"/>
    </source>
</evidence>
<comment type="similarity">
    <text evidence="8">Belongs to the binding-protein-dependent transport system permease family.</text>
</comment>
<dbReference type="Proteomes" id="UP000285908">
    <property type="component" value="Unassembled WGS sequence"/>
</dbReference>
<evidence type="ECO:0000313" key="10">
    <source>
        <dbReference type="EMBL" id="RVV97708.1"/>
    </source>
</evidence>
<keyword evidence="6 8" id="KW-1133">Transmembrane helix</keyword>
<dbReference type="SUPFAM" id="SSF161098">
    <property type="entry name" value="MetI-like"/>
    <property type="match status" value="1"/>
</dbReference>
<dbReference type="GO" id="GO:0055085">
    <property type="term" value="P:transmembrane transport"/>
    <property type="evidence" value="ECO:0007669"/>
    <property type="project" value="InterPro"/>
</dbReference>
<dbReference type="GO" id="GO:0005886">
    <property type="term" value="C:plasma membrane"/>
    <property type="evidence" value="ECO:0007669"/>
    <property type="project" value="UniProtKB-SubCell"/>
</dbReference>
<dbReference type="InterPro" id="IPR035906">
    <property type="entry name" value="MetI-like_sf"/>
</dbReference>
<evidence type="ECO:0000259" key="9">
    <source>
        <dbReference type="PROSITE" id="PS50928"/>
    </source>
</evidence>
<dbReference type="PANTHER" id="PTHR43357:SF4">
    <property type="entry name" value="INNER MEMBRANE ABC TRANSPORTER PERMEASE PROTEIN YDCV"/>
    <property type="match status" value="1"/>
</dbReference>
<feature type="transmembrane region" description="Helical" evidence="8">
    <location>
        <begin position="124"/>
        <end position="143"/>
    </location>
</feature>
<accession>A0A438AG85</accession>
<comment type="caution">
    <text evidence="10">The sequence shown here is derived from an EMBL/GenBank/DDBJ whole genome shotgun (WGS) entry which is preliminary data.</text>
</comment>
<protein>
    <submittedName>
        <fullName evidence="10">ABC transporter permease</fullName>
    </submittedName>
</protein>
<reference evidence="10 11" key="1">
    <citation type="submission" date="2018-11" db="EMBL/GenBank/DDBJ databases">
        <title>Mesobaculum littorinae gen. nov., sp. nov., isolated from Littorina scabra that represents a novel genus of the order Rhodobacteraceae.</title>
        <authorList>
            <person name="Li F."/>
        </authorList>
    </citation>
    <scope>NUCLEOTIDE SEQUENCE [LARGE SCALE GENOMIC DNA]</scope>
    <source>
        <strain evidence="10 11">M0103</strain>
    </source>
</reference>
<evidence type="ECO:0000256" key="3">
    <source>
        <dbReference type="ARBA" id="ARBA00022475"/>
    </source>
</evidence>
<feature type="domain" description="ABC transmembrane type-1" evidence="9">
    <location>
        <begin position="59"/>
        <end position="247"/>
    </location>
</feature>
<proteinExistence type="inferred from homology"/>
<feature type="transmembrane region" description="Helical" evidence="8">
    <location>
        <begin position="97"/>
        <end position="118"/>
    </location>
</feature>
<evidence type="ECO:0000256" key="8">
    <source>
        <dbReference type="RuleBase" id="RU363032"/>
    </source>
</evidence>